<dbReference type="InterPro" id="IPR050697">
    <property type="entry name" value="Adenylyl/Guanylyl_Cyclase_3/4"/>
</dbReference>
<evidence type="ECO:0000313" key="3">
    <source>
        <dbReference type="Proteomes" id="UP001597101"/>
    </source>
</evidence>
<dbReference type="PROSITE" id="PS50125">
    <property type="entry name" value="GUANYLATE_CYCLASE_2"/>
    <property type="match status" value="1"/>
</dbReference>
<dbReference type="CDD" id="cd07302">
    <property type="entry name" value="CHD"/>
    <property type="match status" value="1"/>
</dbReference>
<gene>
    <name evidence="2" type="ORF">ACFQ14_07155</name>
</gene>
<evidence type="ECO:0000259" key="1">
    <source>
        <dbReference type="PROSITE" id="PS50125"/>
    </source>
</evidence>
<dbReference type="PANTHER" id="PTHR43081">
    <property type="entry name" value="ADENYLATE CYCLASE, TERMINAL-DIFFERENTIATION SPECIFIC-RELATED"/>
    <property type="match status" value="1"/>
</dbReference>
<feature type="domain" description="Guanylate cyclase" evidence="1">
    <location>
        <begin position="221"/>
        <end position="355"/>
    </location>
</feature>
<reference evidence="3" key="1">
    <citation type="journal article" date="2019" name="Int. J. Syst. Evol. Microbiol.">
        <title>The Global Catalogue of Microorganisms (GCM) 10K type strain sequencing project: providing services to taxonomists for standard genome sequencing and annotation.</title>
        <authorList>
            <consortium name="The Broad Institute Genomics Platform"/>
            <consortium name="The Broad Institute Genome Sequencing Center for Infectious Disease"/>
            <person name="Wu L."/>
            <person name="Ma J."/>
        </authorList>
    </citation>
    <scope>NUCLEOTIDE SEQUENCE [LARGE SCALE GENOMIC DNA]</scope>
    <source>
        <strain evidence="3">CCUG 60023</strain>
    </source>
</reference>
<dbReference type="Gene3D" id="3.30.70.1230">
    <property type="entry name" value="Nucleotide cyclase"/>
    <property type="match status" value="1"/>
</dbReference>
<dbReference type="PANTHER" id="PTHR43081:SF11">
    <property type="entry name" value="BLR2264 PROTEIN"/>
    <property type="match status" value="1"/>
</dbReference>
<organism evidence="2 3">
    <name type="scientific">Pseudahrensia aquimaris</name>
    <dbReference type="NCBI Taxonomy" id="744461"/>
    <lineage>
        <taxon>Bacteria</taxon>
        <taxon>Pseudomonadati</taxon>
        <taxon>Pseudomonadota</taxon>
        <taxon>Alphaproteobacteria</taxon>
        <taxon>Hyphomicrobiales</taxon>
        <taxon>Ahrensiaceae</taxon>
        <taxon>Pseudahrensia</taxon>
    </lineage>
</organism>
<dbReference type="InterPro" id="IPR001054">
    <property type="entry name" value="A/G_cyclase"/>
</dbReference>
<keyword evidence="3" id="KW-1185">Reference proteome</keyword>
<dbReference type="RefSeq" id="WP_377212009.1">
    <property type="nucleotide sequence ID" value="NZ_JBHTJV010000003.1"/>
</dbReference>
<sequence length="422" mass="46798">MSRDTLINEIGEWLIDQTLTEPDIVVMFEQVCFRLRSVGVPISRARVTWPTLHPLFQAETILWRLDGDIEFEQFRHQDDASEEWKRSPMAMMLKNNITEFRRNLTGPNKLLDFPILDDLAEQGFTDYLIIATSFEGNTGAELHAQSRGLIVTWSSDRESGFSDDDLAALKKIQRRFAAACKMAIRMRIAKSVTETYLGRYAGSRVLDGAIKLGDGETVQAVVWYSDMRDSTKLADTMPAADLLALLNEYFECTAGAATRFGGEVLDFIGDAVLAIFPFENEEGRKQAIRMSTMALEESQAMIEDVNARRRANGDMPILFGVGINVGEVLYGNIGVADRLAFTVIGPVVNEVERIESLTKSLQAAALVSEEVAAQDPEKWTSIGMQSLSGFARDCELFALKSQVESKSGSVTAQKAQLKVVTP</sequence>
<evidence type="ECO:0000313" key="2">
    <source>
        <dbReference type="EMBL" id="MFD0916178.1"/>
    </source>
</evidence>
<dbReference type="Proteomes" id="UP001597101">
    <property type="component" value="Unassembled WGS sequence"/>
</dbReference>
<dbReference type="InterPro" id="IPR029787">
    <property type="entry name" value="Nucleotide_cyclase"/>
</dbReference>
<comment type="caution">
    <text evidence="2">The sequence shown here is derived from an EMBL/GenBank/DDBJ whole genome shotgun (WGS) entry which is preliminary data.</text>
</comment>
<dbReference type="Pfam" id="PF00211">
    <property type="entry name" value="Guanylate_cyc"/>
    <property type="match status" value="1"/>
</dbReference>
<protein>
    <submittedName>
        <fullName evidence="2">Adenylate/guanylate cyclase domain-containing protein</fullName>
    </submittedName>
</protein>
<name>A0ABW3FEN9_9HYPH</name>
<proteinExistence type="predicted"/>
<dbReference type="SUPFAM" id="SSF55073">
    <property type="entry name" value="Nucleotide cyclase"/>
    <property type="match status" value="1"/>
</dbReference>
<dbReference type="EMBL" id="JBHTJV010000003">
    <property type="protein sequence ID" value="MFD0916178.1"/>
    <property type="molecule type" value="Genomic_DNA"/>
</dbReference>
<accession>A0ABW3FEN9</accession>
<dbReference type="SMART" id="SM00044">
    <property type="entry name" value="CYCc"/>
    <property type="match status" value="1"/>
</dbReference>